<feature type="region of interest" description="Disordered" evidence="1">
    <location>
        <begin position="138"/>
        <end position="164"/>
    </location>
</feature>
<proteinExistence type="predicted"/>
<gene>
    <name evidence="2" type="ORF">PVAP13_4NG071600</name>
</gene>
<feature type="compositionally biased region" description="Polar residues" evidence="1">
    <location>
        <begin position="24"/>
        <end position="43"/>
    </location>
</feature>
<feature type="compositionally biased region" description="Basic residues" evidence="1">
    <location>
        <begin position="59"/>
        <end position="72"/>
    </location>
</feature>
<accession>A0A8T0T4E9</accession>
<dbReference type="EMBL" id="CM029044">
    <property type="protein sequence ID" value="KAG2604568.1"/>
    <property type="molecule type" value="Genomic_DNA"/>
</dbReference>
<evidence type="ECO:0000256" key="1">
    <source>
        <dbReference type="SAM" id="MobiDB-lite"/>
    </source>
</evidence>
<evidence type="ECO:0000313" key="3">
    <source>
        <dbReference type="Proteomes" id="UP000823388"/>
    </source>
</evidence>
<organism evidence="2 3">
    <name type="scientific">Panicum virgatum</name>
    <name type="common">Blackwell switchgrass</name>
    <dbReference type="NCBI Taxonomy" id="38727"/>
    <lineage>
        <taxon>Eukaryota</taxon>
        <taxon>Viridiplantae</taxon>
        <taxon>Streptophyta</taxon>
        <taxon>Embryophyta</taxon>
        <taxon>Tracheophyta</taxon>
        <taxon>Spermatophyta</taxon>
        <taxon>Magnoliopsida</taxon>
        <taxon>Liliopsida</taxon>
        <taxon>Poales</taxon>
        <taxon>Poaceae</taxon>
        <taxon>PACMAD clade</taxon>
        <taxon>Panicoideae</taxon>
        <taxon>Panicodae</taxon>
        <taxon>Paniceae</taxon>
        <taxon>Panicinae</taxon>
        <taxon>Panicum</taxon>
        <taxon>Panicum sect. Hiantes</taxon>
    </lineage>
</organism>
<feature type="region of interest" description="Disordered" evidence="1">
    <location>
        <begin position="59"/>
        <end position="83"/>
    </location>
</feature>
<feature type="compositionally biased region" description="Basic residues" evidence="1">
    <location>
        <begin position="143"/>
        <end position="164"/>
    </location>
</feature>
<comment type="caution">
    <text evidence="2">The sequence shown here is derived from an EMBL/GenBank/DDBJ whole genome shotgun (WGS) entry which is preliminary data.</text>
</comment>
<sequence>MGVRWGASRCGCATTACGGVGATSWSGTRRSSPTGFGSHLGTSLPESVLGGELRLVRRGPHRPRVRDRRRRSGRDLGVQNRGLRLPGCRHQVQLHPGGRGQEAPRLHAGVEQGEEGQVPQQLVPGLRVRLALQACTQATPHSGHLRQQRQRPGHPRLRRGRTRV</sequence>
<evidence type="ECO:0000313" key="2">
    <source>
        <dbReference type="EMBL" id="KAG2604568.1"/>
    </source>
</evidence>
<name>A0A8T0T4E9_PANVG</name>
<dbReference type="Proteomes" id="UP000823388">
    <property type="component" value="Chromosome 4N"/>
</dbReference>
<dbReference type="AlphaFoldDB" id="A0A8T0T4E9"/>
<reference evidence="2 3" key="1">
    <citation type="submission" date="2020-05" db="EMBL/GenBank/DDBJ databases">
        <title>WGS assembly of Panicum virgatum.</title>
        <authorList>
            <person name="Lovell J.T."/>
            <person name="Jenkins J."/>
            <person name="Shu S."/>
            <person name="Juenger T.E."/>
            <person name="Schmutz J."/>
        </authorList>
    </citation>
    <scope>NUCLEOTIDE SEQUENCE [LARGE SCALE GENOMIC DNA]</scope>
    <source>
        <strain evidence="3">cv. AP13</strain>
    </source>
</reference>
<feature type="region of interest" description="Disordered" evidence="1">
    <location>
        <begin position="21"/>
        <end position="43"/>
    </location>
</feature>
<protein>
    <submittedName>
        <fullName evidence="2">Uncharacterized protein</fullName>
    </submittedName>
</protein>
<keyword evidence="3" id="KW-1185">Reference proteome</keyword>